<keyword evidence="8" id="KW-0539">Nucleus</keyword>
<evidence type="ECO:0000256" key="6">
    <source>
        <dbReference type="ARBA" id="ARBA00023015"/>
    </source>
</evidence>
<name>A0A507B154_9PEZI</name>
<comment type="similarity">
    <text evidence="3">Belongs to the WHI5/NRM1 family.</text>
</comment>
<keyword evidence="4" id="KW-0963">Cytoplasm</keyword>
<evidence type="ECO:0000256" key="4">
    <source>
        <dbReference type="ARBA" id="ARBA00022490"/>
    </source>
</evidence>
<evidence type="ECO:0000256" key="7">
    <source>
        <dbReference type="ARBA" id="ARBA00023163"/>
    </source>
</evidence>
<dbReference type="EMBL" id="SKBQ01000059">
    <property type="protein sequence ID" value="TPX10280.1"/>
    <property type="molecule type" value="Genomic_DNA"/>
</dbReference>
<feature type="region of interest" description="Disordered" evidence="9">
    <location>
        <begin position="1"/>
        <end position="136"/>
    </location>
</feature>
<proteinExistence type="inferred from homology"/>
<feature type="region of interest" description="Disordered" evidence="9">
    <location>
        <begin position="239"/>
        <end position="375"/>
    </location>
</feature>
<feature type="region of interest" description="Disordered" evidence="9">
    <location>
        <begin position="399"/>
        <end position="464"/>
    </location>
</feature>
<dbReference type="Pfam" id="PF08528">
    <property type="entry name" value="Whi5"/>
    <property type="match status" value="1"/>
</dbReference>
<dbReference type="InterPro" id="IPR013734">
    <property type="entry name" value="TF_Nrm1/Whi5"/>
</dbReference>
<dbReference type="InParanoid" id="A0A507B154"/>
<dbReference type="GeneID" id="41976132"/>
<evidence type="ECO:0000256" key="9">
    <source>
        <dbReference type="SAM" id="MobiDB-lite"/>
    </source>
</evidence>
<evidence type="ECO:0000256" key="2">
    <source>
        <dbReference type="ARBA" id="ARBA00004496"/>
    </source>
</evidence>
<keyword evidence="6" id="KW-0805">Transcription regulation</keyword>
<dbReference type="GO" id="GO:0000082">
    <property type="term" value="P:G1/S transition of mitotic cell cycle"/>
    <property type="evidence" value="ECO:0007669"/>
    <property type="project" value="InterPro"/>
</dbReference>
<keyword evidence="5" id="KW-0678">Repressor</keyword>
<dbReference type="PANTHER" id="PTHR28246">
    <property type="entry name" value="G1-SPECIFIC TRANSCRIPTIONAL REPRESSOR WHI5-RELATED"/>
    <property type="match status" value="1"/>
</dbReference>
<feature type="compositionally biased region" description="Polar residues" evidence="9">
    <location>
        <begin position="342"/>
        <end position="361"/>
    </location>
</feature>
<feature type="compositionally biased region" description="Low complexity" evidence="9">
    <location>
        <begin position="57"/>
        <end position="67"/>
    </location>
</feature>
<keyword evidence="7" id="KW-0804">Transcription</keyword>
<comment type="subcellular location">
    <subcellularLocation>
        <location evidence="2">Cytoplasm</location>
    </subcellularLocation>
    <subcellularLocation>
        <location evidence="1">Nucleus</location>
    </subcellularLocation>
</comment>
<evidence type="ECO:0000313" key="11">
    <source>
        <dbReference type="Proteomes" id="UP000319257"/>
    </source>
</evidence>
<sequence>MLPSLRSPRQPSHRADLDARRALSRPADLPAASDANRMRTAAALAPAPRDDSHAHAHAPAAGAFASALKQDQPSPAETDSRPLAANGLPDHQQDSSSTSQDTSTTTTDQADRVFTPPVSEGSMSAGNGNDHDSNQGSQLLKLSQLAAAQEKMPNLDEALAAGSRKRMADGMVKHARNPSSASPTFAGGHSRNTSSVSVASTSGSRIGELSAELKSKLSYAMLKVNHGWQHHSIDQVESLASHAASPTSTTSTIPGRHRSSASPRLSLASPQSSNGSTPPSATTRHFPSHGDHSWRDGPHRTGHAVTAAPSLAPPASIQPSRHALSSRRNSNPRYTPAFLSAAAQNASPRTPGQPHSAQSTPHQRHVPSPMMDPIVFSPHQNVREQDAIESLLFMSSPGNSANMKHTFPTSSSQPLMPTHRQGNGASVTSSPQRTALPGSAPRKSLPSGRPSHQHSASQPATLKRVGFDKSTLGADEMDVDNVYATPRQRAANGGRASFGETTPRPKVSLSTPLGLGGSSRPRPSVGDEEIERMLDRVAAAADDSSDSESEIEIPVRRGPGEQQRETVSM</sequence>
<organism evidence="10 11">
    <name type="scientific">Thyridium curvatum</name>
    <dbReference type="NCBI Taxonomy" id="1093900"/>
    <lineage>
        <taxon>Eukaryota</taxon>
        <taxon>Fungi</taxon>
        <taxon>Dikarya</taxon>
        <taxon>Ascomycota</taxon>
        <taxon>Pezizomycotina</taxon>
        <taxon>Sordariomycetes</taxon>
        <taxon>Sordariomycetidae</taxon>
        <taxon>Thyridiales</taxon>
        <taxon>Thyridiaceae</taxon>
        <taxon>Thyridium</taxon>
    </lineage>
</organism>
<reference evidence="10 11" key="1">
    <citation type="submission" date="2019-06" db="EMBL/GenBank/DDBJ databases">
        <title>Draft genome sequence of the filamentous fungus Phialemoniopsis curvata isolated from diesel fuel.</title>
        <authorList>
            <person name="Varaljay V.A."/>
            <person name="Lyon W.J."/>
            <person name="Crouch A.L."/>
            <person name="Drake C.E."/>
            <person name="Hollomon J.M."/>
            <person name="Nadeau L.J."/>
            <person name="Nunn H.S."/>
            <person name="Stevenson B.S."/>
            <person name="Bojanowski C.L."/>
            <person name="Crookes-Goodson W.J."/>
        </authorList>
    </citation>
    <scope>NUCLEOTIDE SEQUENCE [LARGE SCALE GENOMIC DNA]</scope>
    <source>
        <strain evidence="10 11">D216</strain>
    </source>
</reference>
<feature type="compositionally biased region" description="Low complexity" evidence="9">
    <location>
        <begin position="190"/>
        <end position="204"/>
    </location>
</feature>
<dbReference type="STRING" id="1093900.A0A507B154"/>
<dbReference type="OrthoDB" id="2359117at2759"/>
<evidence type="ECO:0000313" key="10">
    <source>
        <dbReference type="EMBL" id="TPX10280.1"/>
    </source>
</evidence>
<feature type="compositionally biased region" description="Low complexity" evidence="9">
    <location>
        <begin position="260"/>
        <end position="273"/>
    </location>
</feature>
<feature type="compositionally biased region" description="Basic and acidic residues" evidence="9">
    <location>
        <begin position="288"/>
        <end position="299"/>
    </location>
</feature>
<keyword evidence="11" id="KW-1185">Reference proteome</keyword>
<dbReference type="GO" id="GO:0033309">
    <property type="term" value="C:SBF transcription complex"/>
    <property type="evidence" value="ECO:0007669"/>
    <property type="project" value="TreeGrafter"/>
</dbReference>
<feature type="compositionally biased region" description="Polar residues" evidence="9">
    <location>
        <begin position="274"/>
        <end position="285"/>
    </location>
</feature>
<comment type="caution">
    <text evidence="10">The sequence shown here is derived from an EMBL/GenBank/DDBJ whole genome shotgun (WGS) entry which is preliminary data.</text>
</comment>
<protein>
    <recommendedName>
        <fullName evidence="12">Cyclin-dependent kinase</fullName>
    </recommendedName>
</protein>
<dbReference type="GO" id="GO:0003712">
    <property type="term" value="F:transcription coregulator activity"/>
    <property type="evidence" value="ECO:0007669"/>
    <property type="project" value="TreeGrafter"/>
</dbReference>
<feature type="compositionally biased region" description="Low complexity" evidence="9">
    <location>
        <begin position="94"/>
        <end position="108"/>
    </location>
</feature>
<feature type="region of interest" description="Disordered" evidence="9">
    <location>
        <begin position="487"/>
        <end position="569"/>
    </location>
</feature>
<feature type="compositionally biased region" description="Low complexity" evidence="9">
    <location>
        <begin position="240"/>
        <end position="252"/>
    </location>
</feature>
<dbReference type="PANTHER" id="PTHR28246:SF1">
    <property type="entry name" value="G1-SPECIFIC TRANSCRIPTIONAL REPRESSOR WHI5-RELATED"/>
    <property type="match status" value="1"/>
</dbReference>
<dbReference type="RefSeq" id="XP_030991991.1">
    <property type="nucleotide sequence ID" value="XM_031143567.1"/>
</dbReference>
<gene>
    <name evidence="10" type="ORF">E0L32_008685</name>
</gene>
<dbReference type="Proteomes" id="UP000319257">
    <property type="component" value="Unassembled WGS sequence"/>
</dbReference>
<feature type="compositionally biased region" description="Low complexity" evidence="9">
    <location>
        <begin position="24"/>
        <end position="33"/>
    </location>
</feature>
<feature type="region of interest" description="Disordered" evidence="9">
    <location>
        <begin position="174"/>
        <end position="204"/>
    </location>
</feature>
<evidence type="ECO:0000256" key="8">
    <source>
        <dbReference type="ARBA" id="ARBA00023242"/>
    </source>
</evidence>
<evidence type="ECO:0000256" key="5">
    <source>
        <dbReference type="ARBA" id="ARBA00022491"/>
    </source>
</evidence>
<evidence type="ECO:0000256" key="1">
    <source>
        <dbReference type="ARBA" id="ARBA00004123"/>
    </source>
</evidence>
<feature type="compositionally biased region" description="Basic and acidic residues" evidence="9">
    <location>
        <begin position="553"/>
        <end position="569"/>
    </location>
</feature>
<accession>A0A507B154</accession>
<evidence type="ECO:0008006" key="12">
    <source>
        <dbReference type="Google" id="ProtNLM"/>
    </source>
</evidence>
<dbReference type="AlphaFoldDB" id="A0A507B154"/>
<dbReference type="InterPro" id="IPR039198">
    <property type="entry name" value="Srl3/Whi5"/>
</dbReference>
<evidence type="ECO:0000256" key="3">
    <source>
        <dbReference type="ARBA" id="ARBA00006922"/>
    </source>
</evidence>
<dbReference type="GO" id="GO:0005737">
    <property type="term" value="C:cytoplasm"/>
    <property type="evidence" value="ECO:0007669"/>
    <property type="project" value="UniProtKB-SubCell"/>
</dbReference>
<feature type="compositionally biased region" description="Polar residues" evidence="9">
    <location>
        <begin position="399"/>
        <end position="433"/>
    </location>
</feature>